<evidence type="ECO:0000313" key="3">
    <source>
        <dbReference type="Proteomes" id="UP000662747"/>
    </source>
</evidence>
<evidence type="ECO:0000313" key="2">
    <source>
        <dbReference type="EMBL" id="QSQ28435.1"/>
    </source>
</evidence>
<dbReference type="Proteomes" id="UP000662747">
    <property type="component" value="Chromosome"/>
</dbReference>
<gene>
    <name evidence="2" type="ORF">JY651_38575</name>
</gene>
<name>A0ABX7PD79_9BACT</name>
<accession>A0ABX7PD79</accession>
<evidence type="ECO:0000259" key="1">
    <source>
        <dbReference type="PROSITE" id="PS51186"/>
    </source>
</evidence>
<sequence length="154" mass="17215">MLRDMTDADFPVFFEQQLDADARHMAAFTSKDPTDRAAFQAHWARNLGNASNLNKTIVVDGQVAGHVSSFVMDGQREVTYWLGRSYWGRGLATRALSVFLTHEKTRPLHARAAKDNLGSRRVLEKCGFVVIGEDKGFANARGAETEEFLLILRS</sequence>
<dbReference type="SUPFAM" id="SSF55729">
    <property type="entry name" value="Acyl-CoA N-acyltransferases (Nat)"/>
    <property type="match status" value="1"/>
</dbReference>
<feature type="domain" description="N-acetyltransferase" evidence="1">
    <location>
        <begin position="1"/>
        <end position="151"/>
    </location>
</feature>
<dbReference type="InterPro" id="IPR000182">
    <property type="entry name" value="GNAT_dom"/>
</dbReference>
<reference evidence="2 3" key="1">
    <citation type="submission" date="2021-02" db="EMBL/GenBank/DDBJ databases">
        <title>De Novo genome assembly of isolated myxobacteria.</title>
        <authorList>
            <person name="Stevens D.C."/>
        </authorList>
    </citation>
    <scope>NUCLEOTIDE SEQUENCE [LARGE SCALE GENOMIC DNA]</scope>
    <source>
        <strain evidence="3">SCPEA02</strain>
    </source>
</reference>
<dbReference type="Pfam" id="PF13302">
    <property type="entry name" value="Acetyltransf_3"/>
    <property type="match status" value="1"/>
</dbReference>
<dbReference type="PANTHER" id="PTHR43328">
    <property type="entry name" value="ACETYLTRANSFERASE-RELATED"/>
    <property type="match status" value="1"/>
</dbReference>
<keyword evidence="3" id="KW-1185">Reference proteome</keyword>
<organism evidence="2 3">
    <name type="scientific">Pyxidicoccus parkwayensis</name>
    <dbReference type="NCBI Taxonomy" id="2813578"/>
    <lineage>
        <taxon>Bacteria</taxon>
        <taxon>Pseudomonadati</taxon>
        <taxon>Myxococcota</taxon>
        <taxon>Myxococcia</taxon>
        <taxon>Myxococcales</taxon>
        <taxon>Cystobacterineae</taxon>
        <taxon>Myxococcaceae</taxon>
        <taxon>Pyxidicoccus</taxon>
    </lineage>
</organism>
<dbReference type="EMBL" id="CP071090">
    <property type="protein sequence ID" value="QSQ28435.1"/>
    <property type="molecule type" value="Genomic_DNA"/>
</dbReference>
<protein>
    <submittedName>
        <fullName evidence="2">GNAT family N-acetyltransferase</fullName>
    </submittedName>
</protein>
<dbReference type="PROSITE" id="PS51186">
    <property type="entry name" value="GNAT"/>
    <property type="match status" value="1"/>
</dbReference>
<proteinExistence type="predicted"/>
<dbReference type="PANTHER" id="PTHR43328:SF1">
    <property type="entry name" value="N-ACETYLTRANSFERASE DOMAIN-CONTAINING PROTEIN"/>
    <property type="match status" value="1"/>
</dbReference>
<dbReference type="Gene3D" id="3.40.630.30">
    <property type="match status" value="1"/>
</dbReference>
<dbReference type="InterPro" id="IPR016181">
    <property type="entry name" value="Acyl_CoA_acyltransferase"/>
</dbReference>